<dbReference type="AlphaFoldDB" id="A0A6N7BZZ3"/>
<gene>
    <name evidence="1" type="ORF">FQV37_189</name>
</gene>
<organism evidence="1 2">
    <name type="scientific">Psychrobacter nivimaris</name>
    <dbReference type="NCBI Taxonomy" id="281738"/>
    <lineage>
        <taxon>Bacteria</taxon>
        <taxon>Pseudomonadati</taxon>
        <taxon>Pseudomonadota</taxon>
        <taxon>Gammaproteobacteria</taxon>
        <taxon>Moraxellales</taxon>
        <taxon>Moraxellaceae</taxon>
        <taxon>Psychrobacter</taxon>
    </lineage>
</organism>
<name>A0A6N7BZZ3_9GAMM</name>
<reference evidence="1 2" key="1">
    <citation type="submission" date="2019-09" db="EMBL/GenBank/DDBJ databases">
        <title>Draft genome sequence of Psychrobacter nivimaris LAMA 639, in search for biotechnological relevant genes.</title>
        <authorList>
            <person name="Lima A.O.S."/>
            <person name="Staloch B.E.K."/>
            <person name="Freitas R.C."/>
            <person name="Niero H."/>
            <person name="Silva M.A.C."/>
        </authorList>
    </citation>
    <scope>NUCLEOTIDE SEQUENCE [LARGE SCALE GENOMIC DNA]</scope>
    <source>
        <strain evidence="1 2">LAMA 639</strain>
    </source>
</reference>
<sequence length="250" mass="26947">MTIQIPNVGTGFPADQTGDSPWLATKKIAENFGDADNAASKLVGTASGQIPLAQDLTKALYTPLQLSGTLVNDTDSLNDKIEGNVYYINNRPQGASELGFGVFWTEKYHGSARRLQYFKSVESATGHYARQETARDSQTYGDWFKYAFHNENYSATSVKAGSASYKRGWRKLTASFGSGASTITKAHGVSNIVGVTVRATVSGVSYYANDARATHQFTIQTDGTNVIITKSVDATALNGAALTIYIDEEL</sequence>
<comment type="caution">
    <text evidence="1">The sequence shown here is derived from an EMBL/GenBank/DDBJ whole genome shotgun (WGS) entry which is preliminary data.</text>
</comment>
<proteinExistence type="predicted"/>
<evidence type="ECO:0000313" key="1">
    <source>
        <dbReference type="EMBL" id="KAF0569194.1"/>
    </source>
</evidence>
<protein>
    <submittedName>
        <fullName evidence="1">Uncharacterized protein</fullName>
    </submittedName>
</protein>
<dbReference type="RefSeq" id="WP_160021541.1">
    <property type="nucleotide sequence ID" value="NZ_VZIZ01000012.1"/>
</dbReference>
<dbReference type="EMBL" id="VZIZ01000012">
    <property type="protein sequence ID" value="KAF0569194.1"/>
    <property type="molecule type" value="Genomic_DNA"/>
</dbReference>
<keyword evidence="2" id="KW-1185">Reference proteome</keyword>
<dbReference type="Proteomes" id="UP000471465">
    <property type="component" value="Unassembled WGS sequence"/>
</dbReference>
<evidence type="ECO:0000313" key="2">
    <source>
        <dbReference type="Proteomes" id="UP000471465"/>
    </source>
</evidence>
<accession>A0A6N7BZZ3</accession>